<dbReference type="InterPro" id="IPR001878">
    <property type="entry name" value="Znf_CCHC"/>
</dbReference>
<feature type="compositionally biased region" description="Basic and acidic residues" evidence="2">
    <location>
        <begin position="53"/>
        <end position="76"/>
    </location>
</feature>
<dbReference type="PANTHER" id="PTHR31286">
    <property type="entry name" value="GLYCINE-RICH CELL WALL STRUCTURAL PROTEIN 1.8-LIKE"/>
    <property type="match status" value="1"/>
</dbReference>
<dbReference type="EMBL" id="JAKUCV010002779">
    <property type="protein sequence ID" value="KAJ4841438.1"/>
    <property type="molecule type" value="Genomic_DNA"/>
</dbReference>
<feature type="compositionally biased region" description="Low complexity" evidence="2">
    <location>
        <begin position="327"/>
        <end position="336"/>
    </location>
</feature>
<gene>
    <name evidence="4" type="ORF">Tsubulata_009079</name>
</gene>
<reference evidence="4" key="2">
    <citation type="journal article" date="2023" name="Plants (Basel)">
        <title>Annotation of the Turnera subulata (Passifloraceae) Draft Genome Reveals the S-Locus Evolved after the Divergence of Turneroideae from Passifloroideae in a Stepwise Manner.</title>
        <authorList>
            <person name="Henning P.M."/>
            <person name="Roalson E.H."/>
            <person name="Mir W."/>
            <person name="McCubbin A.G."/>
            <person name="Shore J.S."/>
        </authorList>
    </citation>
    <scope>NUCLEOTIDE SEQUENCE</scope>
    <source>
        <strain evidence="4">F60SS</strain>
    </source>
</reference>
<keyword evidence="1" id="KW-0862">Zinc</keyword>
<dbReference type="PANTHER" id="PTHR31286:SF99">
    <property type="entry name" value="DUF4283 DOMAIN-CONTAINING PROTEIN"/>
    <property type="match status" value="1"/>
</dbReference>
<name>A0A9Q0JH11_9ROSI</name>
<dbReference type="GO" id="GO:0003676">
    <property type="term" value="F:nucleic acid binding"/>
    <property type="evidence" value="ECO:0007669"/>
    <property type="project" value="InterPro"/>
</dbReference>
<keyword evidence="1" id="KW-0863">Zinc-finger</keyword>
<dbReference type="GO" id="GO:0008270">
    <property type="term" value="F:zinc ion binding"/>
    <property type="evidence" value="ECO:0007669"/>
    <property type="project" value="UniProtKB-KW"/>
</dbReference>
<feature type="compositionally biased region" description="Polar residues" evidence="2">
    <location>
        <begin position="409"/>
        <end position="419"/>
    </location>
</feature>
<feature type="compositionally biased region" description="Polar residues" evidence="2">
    <location>
        <begin position="316"/>
        <end position="326"/>
    </location>
</feature>
<proteinExistence type="predicted"/>
<evidence type="ECO:0000313" key="5">
    <source>
        <dbReference type="Proteomes" id="UP001141552"/>
    </source>
</evidence>
<dbReference type="PROSITE" id="PS50158">
    <property type="entry name" value="ZF_CCHC"/>
    <property type="match status" value="1"/>
</dbReference>
<accession>A0A9Q0JH11</accession>
<reference evidence="4" key="1">
    <citation type="submission" date="2022-02" db="EMBL/GenBank/DDBJ databases">
        <authorList>
            <person name="Henning P.M."/>
            <person name="McCubbin A.G."/>
            <person name="Shore J.S."/>
        </authorList>
    </citation>
    <scope>NUCLEOTIDE SEQUENCE</scope>
    <source>
        <strain evidence="4">F60SS</strain>
        <tissue evidence="4">Leaves</tissue>
    </source>
</reference>
<feature type="compositionally biased region" description="Polar residues" evidence="2">
    <location>
        <begin position="446"/>
        <end position="479"/>
    </location>
</feature>
<comment type="caution">
    <text evidence="4">The sequence shown here is derived from an EMBL/GenBank/DDBJ whole genome shotgun (WGS) entry which is preliminary data.</text>
</comment>
<sequence>MSEPRERELTPSMTKERVRERSPARRDPNPNLASVLFGSLAQSSRNPGMAATQKEEKSVEDGGGDRKKVRLKEPMDHPPTMPMETELNPEATEEPPFPDPPVMDTIMEDSRSSYLETLTGRTTGQQTPDPWEEEEEAEFEDGDIEVVERDGKKVVELSQTFLSRLRKPWEKAVVVKLLGRAIGFKTLQMKLYTLWKPKGPMKIIDLENNYFVVVTWVRFLDFPLDHYHSRILRTLGNLVGKAVKLEQNSDNPSRGKFAKVVVAVDLTQPLEGTVTVENESYKVVYEGPPDICGNCGRIGHLSVSCLENDQASYSEASANDSSAGHTNPNIPDISNPPDSPSGVPQTRQTPGTPNAARGEWMNAPRRSRRPPKRQADGIPLPQGNPRGQSYGNRFQALFEEPTEKEPEQYQATSTTNSQHIPPVPTPRIARNPPHQTPPQKPTKPPSSSIKRSGQASSSKHPRTPLNNITNKTTLAPNQATTGTKPPPTQPKVILRHNPEATLTPRPLSDIPLPSKTKHSAVKLSEANHKDIISTKGTEPTPTPYILPHHMLQQAKLPPHSLILKNHLTPCAPHP</sequence>
<evidence type="ECO:0000313" key="4">
    <source>
        <dbReference type="EMBL" id="KAJ4841438.1"/>
    </source>
</evidence>
<protein>
    <recommendedName>
        <fullName evidence="3">CCHC-type domain-containing protein</fullName>
    </recommendedName>
</protein>
<organism evidence="4 5">
    <name type="scientific">Turnera subulata</name>
    <dbReference type="NCBI Taxonomy" id="218843"/>
    <lineage>
        <taxon>Eukaryota</taxon>
        <taxon>Viridiplantae</taxon>
        <taxon>Streptophyta</taxon>
        <taxon>Embryophyta</taxon>
        <taxon>Tracheophyta</taxon>
        <taxon>Spermatophyta</taxon>
        <taxon>Magnoliopsida</taxon>
        <taxon>eudicotyledons</taxon>
        <taxon>Gunneridae</taxon>
        <taxon>Pentapetalae</taxon>
        <taxon>rosids</taxon>
        <taxon>fabids</taxon>
        <taxon>Malpighiales</taxon>
        <taxon>Passifloraceae</taxon>
        <taxon>Turnera</taxon>
    </lineage>
</organism>
<evidence type="ECO:0000256" key="2">
    <source>
        <dbReference type="SAM" id="MobiDB-lite"/>
    </source>
</evidence>
<dbReference type="OrthoDB" id="1063503at2759"/>
<feature type="compositionally biased region" description="Polar residues" evidence="2">
    <location>
        <begin position="342"/>
        <end position="352"/>
    </location>
</feature>
<evidence type="ECO:0000259" key="3">
    <source>
        <dbReference type="PROSITE" id="PS50158"/>
    </source>
</evidence>
<evidence type="ECO:0000256" key="1">
    <source>
        <dbReference type="PROSITE-ProRule" id="PRU00047"/>
    </source>
</evidence>
<feature type="compositionally biased region" description="Basic and acidic residues" evidence="2">
    <location>
        <begin position="1"/>
        <end position="28"/>
    </location>
</feature>
<feature type="compositionally biased region" description="Pro residues" evidence="2">
    <location>
        <begin position="434"/>
        <end position="444"/>
    </location>
</feature>
<feature type="region of interest" description="Disordered" evidence="2">
    <location>
        <begin position="1"/>
        <end position="95"/>
    </location>
</feature>
<dbReference type="InterPro" id="IPR040256">
    <property type="entry name" value="At4g02000-like"/>
</dbReference>
<feature type="region of interest" description="Disordered" evidence="2">
    <location>
        <begin position="316"/>
        <end position="492"/>
    </location>
</feature>
<keyword evidence="1" id="KW-0479">Metal-binding</keyword>
<keyword evidence="5" id="KW-1185">Reference proteome</keyword>
<dbReference type="Proteomes" id="UP001141552">
    <property type="component" value="Unassembled WGS sequence"/>
</dbReference>
<feature type="domain" description="CCHC-type" evidence="3">
    <location>
        <begin position="292"/>
        <end position="305"/>
    </location>
</feature>
<dbReference type="AlphaFoldDB" id="A0A9Q0JH11"/>